<accession>A0A7S4AAS3</accession>
<dbReference type="AlphaFoldDB" id="A0A7S4AAS3"/>
<feature type="domain" description="DUF6824" evidence="1">
    <location>
        <begin position="378"/>
        <end position="462"/>
    </location>
</feature>
<dbReference type="InterPro" id="IPR049227">
    <property type="entry name" value="DUF6824"/>
</dbReference>
<organism evidence="2">
    <name type="scientific">Pseudo-nitzschia australis</name>
    <dbReference type="NCBI Taxonomy" id="44445"/>
    <lineage>
        <taxon>Eukaryota</taxon>
        <taxon>Sar</taxon>
        <taxon>Stramenopiles</taxon>
        <taxon>Ochrophyta</taxon>
        <taxon>Bacillariophyta</taxon>
        <taxon>Bacillariophyceae</taxon>
        <taxon>Bacillariophycidae</taxon>
        <taxon>Bacillariales</taxon>
        <taxon>Bacillariaceae</taxon>
        <taxon>Pseudo-nitzschia</taxon>
    </lineage>
</organism>
<dbReference type="Pfam" id="PF20710">
    <property type="entry name" value="DUF6824"/>
    <property type="match status" value="1"/>
</dbReference>
<gene>
    <name evidence="2" type="ORF">PAUS00366_LOCUS2145</name>
</gene>
<proteinExistence type="predicted"/>
<name>A0A7S4AAS3_9STRA</name>
<dbReference type="EMBL" id="HBIX01002839">
    <property type="protein sequence ID" value="CAE0709425.1"/>
    <property type="molecule type" value="Transcribed_RNA"/>
</dbReference>
<evidence type="ECO:0000313" key="2">
    <source>
        <dbReference type="EMBL" id="CAE0709425.1"/>
    </source>
</evidence>
<protein>
    <recommendedName>
        <fullName evidence="1">DUF6824 domain-containing protein</fullName>
    </recommendedName>
</protein>
<sequence length="502" mass="57447">MFGGLFGQNNYNYSGTATGTEKSNTNGSAQELKMDPQKVDDLLTREMDKLSFKARNDIYEEIHGVVSLDPEETPEFIEYSLMAMCTEIDRIKHKYVAYVEATRGTYNHYVHDMQIRLRFLRCELFNVPKAAVRMMKYLDLTRELFGIVALTRPIQLRDLGKLETEMLRVGDAQPMPFRDRSGRRCMVALNNYGLQFPLEVRIRVTLYMHWALGVDEESQRKGIVGIICWPSITEAVSPDKFAIVYSPRELPQHINLSTRMFECLPVRMAVVHVCLPDKPIYHMMRSGIALSMRGLSSRLKFHCGDSVEIQYHLHGYGIPVDQIPITDTGNIKTKNLLQWIRVRKFLESNSSNGVTSSDSESSGNSAMHLAIDCPNMNDVIFRGKHACLSHPGNAMFRGLIESKHEEHNKATTTDAKVQLTWDIIGEVETKNGRFLVWDKNGCWREMTNRNQIRTKVAGALKDHKRRLKARQNLITNHSSTYEFEGQYNDNKKRKVAANCCRG</sequence>
<reference evidence="2" key="1">
    <citation type="submission" date="2021-01" db="EMBL/GenBank/DDBJ databases">
        <authorList>
            <person name="Corre E."/>
            <person name="Pelletier E."/>
            <person name="Niang G."/>
            <person name="Scheremetjew M."/>
            <person name="Finn R."/>
            <person name="Kale V."/>
            <person name="Holt S."/>
            <person name="Cochrane G."/>
            <person name="Meng A."/>
            <person name="Brown T."/>
            <person name="Cohen L."/>
        </authorList>
    </citation>
    <scope>NUCLEOTIDE SEQUENCE</scope>
    <source>
        <strain evidence="2">10249 10 AB</strain>
    </source>
</reference>
<evidence type="ECO:0000259" key="1">
    <source>
        <dbReference type="Pfam" id="PF20710"/>
    </source>
</evidence>